<evidence type="ECO:0000256" key="3">
    <source>
        <dbReference type="ARBA" id="ARBA00023163"/>
    </source>
</evidence>
<dbReference type="Pfam" id="PF13411">
    <property type="entry name" value="MerR_1"/>
    <property type="match status" value="1"/>
</dbReference>
<dbReference type="InterPro" id="IPR047057">
    <property type="entry name" value="MerR_fam"/>
</dbReference>
<keyword evidence="6" id="KW-1185">Reference proteome</keyword>
<dbReference type="Gene3D" id="1.10.1660.10">
    <property type="match status" value="1"/>
</dbReference>
<dbReference type="PANTHER" id="PTHR30204">
    <property type="entry name" value="REDOX-CYCLING DRUG-SENSING TRANSCRIPTIONAL ACTIVATOR SOXR"/>
    <property type="match status" value="1"/>
</dbReference>
<evidence type="ECO:0000313" key="5">
    <source>
        <dbReference type="EMBL" id="UPQ80918.1"/>
    </source>
</evidence>
<feature type="domain" description="HTH merR-type" evidence="4">
    <location>
        <begin position="21"/>
        <end position="90"/>
    </location>
</feature>
<sequence length="314" mass="34732">MTEPARASTLLPSDSLQRRELVPIREVARLTGVNPVTLRAWERRYGLIQPTRTDSGHRLYSMADVEAVRNILSWTERGVAVSKVGAILSRAPDEANEQSDVVTGEWAEWIAQVQRAVSRFDESRLEQVYGQIFSTYPLPVVFEDVLLPVWKSLLLRQNEYGQTSEWLFLDAFLRARVLQRLQLGRGIGGDRILLAAATGQCRELELLVSGLFLSSERLAVTVLAVGQPLSELPLICEQVRPRALVLYTDLPLGAALHSQLGKLALGLDCPLALVGEAADPTETSLRGLPIACLGNSGKLMNRRLLQFLDGRLDT</sequence>
<dbReference type="InterPro" id="IPR000551">
    <property type="entry name" value="MerR-type_HTH_dom"/>
</dbReference>
<organism evidence="5 6">
    <name type="scientific">Pseudomonas knackmussii</name>
    <dbReference type="NCBI Taxonomy" id="65741"/>
    <lineage>
        <taxon>Bacteria</taxon>
        <taxon>Pseudomonadati</taxon>
        <taxon>Pseudomonadota</taxon>
        <taxon>Gammaproteobacteria</taxon>
        <taxon>Pseudomonadales</taxon>
        <taxon>Pseudomonadaceae</taxon>
        <taxon>Pseudomonas</taxon>
    </lineage>
</organism>
<dbReference type="Proteomes" id="UP000831189">
    <property type="component" value="Chromosome"/>
</dbReference>
<dbReference type="SMART" id="SM00422">
    <property type="entry name" value="HTH_MERR"/>
    <property type="match status" value="1"/>
</dbReference>
<keyword evidence="3" id="KW-0804">Transcription</keyword>
<reference evidence="5 6" key="1">
    <citation type="submission" date="2022-04" db="EMBL/GenBank/DDBJ databases">
        <title>Pseudomonas knackmussii B09-2.</title>
        <authorList>
            <person name="Deng Y."/>
        </authorList>
    </citation>
    <scope>NUCLEOTIDE SEQUENCE [LARGE SCALE GENOMIC DNA]</scope>
    <source>
        <strain evidence="5 6">B09-2</strain>
    </source>
</reference>
<dbReference type="EMBL" id="CP096208">
    <property type="protein sequence ID" value="UPQ80918.1"/>
    <property type="molecule type" value="Genomic_DNA"/>
</dbReference>
<dbReference type="PANTHER" id="PTHR30204:SF67">
    <property type="entry name" value="HTH-TYPE TRANSCRIPTIONAL REGULATOR MLRA-RELATED"/>
    <property type="match status" value="1"/>
</dbReference>
<dbReference type="SUPFAM" id="SSF46955">
    <property type="entry name" value="Putative DNA-binding domain"/>
    <property type="match status" value="1"/>
</dbReference>
<dbReference type="InterPro" id="IPR009061">
    <property type="entry name" value="DNA-bd_dom_put_sf"/>
</dbReference>
<dbReference type="CDD" id="cd01104">
    <property type="entry name" value="HTH_MlrA-CarA"/>
    <property type="match status" value="1"/>
</dbReference>
<keyword evidence="2" id="KW-0238">DNA-binding</keyword>
<keyword evidence="1" id="KW-0805">Transcription regulation</keyword>
<gene>
    <name evidence="5" type="ORF">M0M42_10685</name>
</gene>
<protein>
    <submittedName>
        <fullName evidence="5">MerR family transcriptional regulator</fullName>
    </submittedName>
</protein>
<proteinExistence type="predicted"/>
<evidence type="ECO:0000259" key="4">
    <source>
        <dbReference type="PROSITE" id="PS50937"/>
    </source>
</evidence>
<accession>A0ABY4KML5</accession>
<evidence type="ECO:0000256" key="2">
    <source>
        <dbReference type="ARBA" id="ARBA00023125"/>
    </source>
</evidence>
<dbReference type="PROSITE" id="PS50937">
    <property type="entry name" value="HTH_MERR_2"/>
    <property type="match status" value="1"/>
</dbReference>
<name>A0ABY4KML5_9PSED</name>
<evidence type="ECO:0000256" key="1">
    <source>
        <dbReference type="ARBA" id="ARBA00023015"/>
    </source>
</evidence>
<evidence type="ECO:0000313" key="6">
    <source>
        <dbReference type="Proteomes" id="UP000831189"/>
    </source>
</evidence>